<name>G9X369_9FIRM</name>
<evidence type="ECO:0000313" key="2">
    <source>
        <dbReference type="Proteomes" id="UP000006437"/>
    </source>
</evidence>
<sequence>MYSKKIEGTKTKKEAEEILQKLDAGVLTLPHGSGNDTVFDKAVRIIKEKK</sequence>
<organism evidence="1 2">
    <name type="scientific">Peptoanaerobacter stomatis</name>
    <dbReference type="NCBI Taxonomy" id="796937"/>
    <lineage>
        <taxon>Bacteria</taxon>
        <taxon>Bacillati</taxon>
        <taxon>Bacillota</taxon>
        <taxon>Clostridia</taxon>
        <taxon>Peptostreptococcales</taxon>
        <taxon>Filifactoraceae</taxon>
        <taxon>Peptoanaerobacter</taxon>
    </lineage>
</organism>
<dbReference type="AlphaFoldDB" id="G9X369"/>
<dbReference type="HOGENOM" id="CLU_3120921_0_0_9"/>
<accession>G9X369</accession>
<reference evidence="1 2" key="1">
    <citation type="submission" date="2011-08" db="EMBL/GenBank/DDBJ databases">
        <title>The Genome Sequence of Eubacteriaceae bacterium ACC19a.</title>
        <authorList>
            <consortium name="The Broad Institute Genome Sequencing Platform"/>
            <person name="Earl A."/>
            <person name="Ward D."/>
            <person name="Feldgarden M."/>
            <person name="Gevers D."/>
            <person name="Sizova M."/>
            <person name="Hazen A."/>
            <person name="Epstein S."/>
            <person name="Young S.K."/>
            <person name="Zeng Q."/>
            <person name="Gargeya S."/>
            <person name="Fitzgerald M."/>
            <person name="Haas B."/>
            <person name="Abouelleil A."/>
            <person name="Alvarado L."/>
            <person name="Arachchi H.M."/>
            <person name="Berlin A."/>
            <person name="Brown A."/>
            <person name="Chapman S.B."/>
            <person name="Chen Z."/>
            <person name="Dunbar C."/>
            <person name="Freedman E."/>
            <person name="Gearin G."/>
            <person name="Gellesch M."/>
            <person name="Goldberg J."/>
            <person name="Griggs A."/>
            <person name="Gujja S."/>
            <person name="Heiman D."/>
            <person name="Howarth C."/>
            <person name="Larson L."/>
            <person name="Lui A."/>
            <person name="MacDonald P.J.P."/>
            <person name="Montmayeur A."/>
            <person name="Murphy C."/>
            <person name="Neiman D."/>
            <person name="Pearson M."/>
            <person name="Priest M."/>
            <person name="Roberts A."/>
            <person name="Saif S."/>
            <person name="Shea T."/>
            <person name="Shenoy N."/>
            <person name="Sisk P."/>
            <person name="Stolte C."/>
            <person name="Sykes S."/>
            <person name="Wortman J."/>
            <person name="Nusbaum C."/>
            <person name="Birren B."/>
        </authorList>
    </citation>
    <scope>NUCLEOTIDE SEQUENCE [LARGE SCALE GENOMIC DNA]</scope>
    <source>
        <strain evidence="1 2">ACC19a</strain>
    </source>
</reference>
<dbReference type="Proteomes" id="UP000006437">
    <property type="component" value="Unassembled WGS sequence"/>
</dbReference>
<protein>
    <submittedName>
        <fullName evidence="1">Uncharacterized protein</fullName>
    </submittedName>
</protein>
<gene>
    <name evidence="1" type="ORF">HMPREF9629_00826</name>
</gene>
<dbReference type="RefSeq" id="WP_009525061.1">
    <property type="nucleotide sequence ID" value="NZ_JH414549.1"/>
</dbReference>
<proteinExistence type="predicted"/>
<dbReference type="EMBL" id="AFZE01000057">
    <property type="protein sequence ID" value="EHL10611.1"/>
    <property type="molecule type" value="Genomic_DNA"/>
</dbReference>
<evidence type="ECO:0000313" key="1">
    <source>
        <dbReference type="EMBL" id="EHL10611.1"/>
    </source>
</evidence>
<dbReference type="BioCyc" id="EBAC796937-HMP:GMGH-828-MONOMER"/>
<comment type="caution">
    <text evidence="1">The sequence shown here is derived from an EMBL/GenBank/DDBJ whole genome shotgun (WGS) entry which is preliminary data.</text>
</comment>